<dbReference type="AlphaFoldDB" id="A0A1T4VTZ8"/>
<gene>
    <name evidence="2" type="ORF">SAMN02745111_01587</name>
</gene>
<dbReference type="STRING" id="39495.SAMN02745111_01587"/>
<dbReference type="EMBL" id="FUXZ01000009">
    <property type="protein sequence ID" value="SKA68462.1"/>
    <property type="molecule type" value="Genomic_DNA"/>
</dbReference>
<organism evidence="2 3">
    <name type="scientific">Eubacterium uniforme</name>
    <dbReference type="NCBI Taxonomy" id="39495"/>
    <lineage>
        <taxon>Bacteria</taxon>
        <taxon>Bacillati</taxon>
        <taxon>Bacillota</taxon>
        <taxon>Clostridia</taxon>
        <taxon>Eubacteriales</taxon>
        <taxon>Eubacteriaceae</taxon>
        <taxon>Eubacterium</taxon>
    </lineage>
</organism>
<keyword evidence="3" id="KW-1185">Reference proteome</keyword>
<feature type="transmembrane region" description="Helical" evidence="1">
    <location>
        <begin position="56"/>
        <end position="76"/>
    </location>
</feature>
<sequence length="183" mass="20583">MERNINEGMKVVNMKKVTFVHGLFIVAFAVLANMIQFIGAEKVGKDGASIYNVNSMAYYAGQIIFVVAVLAVNIHMHAQLKKSRLEAGGLSTVTIFAETGIIMIILEFIASSIARVDGTYLYHPTFYWPAITMIITLVNSFIICREAKNDFRIESYDKVVIPVPNNGLPRLQLEYYKNELNNR</sequence>
<feature type="transmembrane region" description="Helical" evidence="1">
    <location>
        <begin position="126"/>
        <end position="144"/>
    </location>
</feature>
<evidence type="ECO:0000256" key="1">
    <source>
        <dbReference type="SAM" id="Phobius"/>
    </source>
</evidence>
<evidence type="ECO:0000313" key="3">
    <source>
        <dbReference type="Proteomes" id="UP000190814"/>
    </source>
</evidence>
<feature type="transmembrane region" description="Helical" evidence="1">
    <location>
        <begin position="88"/>
        <end position="114"/>
    </location>
</feature>
<dbReference type="Proteomes" id="UP000190814">
    <property type="component" value="Unassembled WGS sequence"/>
</dbReference>
<evidence type="ECO:0000313" key="2">
    <source>
        <dbReference type="EMBL" id="SKA68462.1"/>
    </source>
</evidence>
<proteinExistence type="predicted"/>
<name>A0A1T4VTZ8_9FIRM</name>
<dbReference type="RefSeq" id="WP_078766445.1">
    <property type="nucleotide sequence ID" value="NZ_FUXZ01000009.1"/>
</dbReference>
<reference evidence="2 3" key="1">
    <citation type="submission" date="2017-02" db="EMBL/GenBank/DDBJ databases">
        <authorList>
            <person name="Peterson S.W."/>
        </authorList>
    </citation>
    <scope>NUCLEOTIDE SEQUENCE [LARGE SCALE GENOMIC DNA]</scope>
    <source>
        <strain evidence="2 3">ATCC 35992</strain>
    </source>
</reference>
<protein>
    <submittedName>
        <fullName evidence="2">Uncharacterized protein</fullName>
    </submittedName>
</protein>
<keyword evidence="1" id="KW-0472">Membrane</keyword>
<accession>A0A1T4VTZ8</accession>
<keyword evidence="1" id="KW-0812">Transmembrane</keyword>
<keyword evidence="1" id="KW-1133">Transmembrane helix</keyword>